<dbReference type="EMBL" id="QFQB01000111">
    <property type="protein sequence ID" value="PZQ44092.1"/>
    <property type="molecule type" value="Genomic_DNA"/>
</dbReference>
<dbReference type="Proteomes" id="UP000249417">
    <property type="component" value="Unassembled WGS sequence"/>
</dbReference>
<sequence length="487" mass="55520">MSKPRKKKKHPWYSKKGYLHFDYALTLAEATRYVKDPANIAKHKFSPFIHYIKVGRKIQRDLAAEKLWKQNGKPQNAKPKLRVKSKPRNIFYASHIDGYIYSYYTAQLLESYTKALEVRGLQQSVLAYRSVSRNGKRCSNIQFARDAFAFLQTIGKANVSCFDLSKFFDRLDAGVLKANWAAILGSQTLPADHETLYRQLTNFTYVEEDDLIAEFNDNFADNPRLHKLDPASGGSRRNRICDYKQLRALHEDLKSKGGRLIHPKGQLDITGIAQGSSIAGLLSNIFMLEFDVAMKAVMDKLGGLYLRYSDDIFLAYPELSHQEMRIIVGDVLRTCCGTSVAINDTKTENAIVQTHDGKLVVLKEDGKTPARIQYLGFHLSSNGVHIRNSSLSKDRGKTVQAIAQAHRRKDHGKIDTRSIYKTKSHRQATTWNPKEEKGFMNYALRVADAFEKPQSLDAQIKKTDKFIRRAVKRRRERIARENANSSN</sequence>
<dbReference type="InterPro" id="IPR000477">
    <property type="entry name" value="RT_dom"/>
</dbReference>
<accession>A0A2W5MS80</accession>
<evidence type="ECO:0000259" key="1">
    <source>
        <dbReference type="PROSITE" id="PS50878"/>
    </source>
</evidence>
<reference evidence="2 3" key="1">
    <citation type="submission" date="2017-08" db="EMBL/GenBank/DDBJ databases">
        <title>Infants hospitalized years apart are colonized by the same room-sourced microbial strains.</title>
        <authorList>
            <person name="Brooks B."/>
            <person name="Olm M.R."/>
            <person name="Firek B.A."/>
            <person name="Baker R."/>
            <person name="Thomas B.C."/>
            <person name="Morowitz M.J."/>
            <person name="Banfield J.F."/>
        </authorList>
    </citation>
    <scope>NUCLEOTIDE SEQUENCE [LARGE SCALE GENOMIC DNA]</scope>
    <source>
        <strain evidence="2">S2_005_002_R2_29</strain>
    </source>
</reference>
<comment type="caution">
    <text evidence="2">The sequence shown here is derived from an EMBL/GenBank/DDBJ whole genome shotgun (WGS) entry which is preliminary data.</text>
</comment>
<protein>
    <recommendedName>
        <fullName evidence="1">Reverse transcriptase domain-containing protein</fullName>
    </recommendedName>
</protein>
<dbReference type="InterPro" id="IPR043502">
    <property type="entry name" value="DNA/RNA_pol_sf"/>
</dbReference>
<dbReference type="SUPFAM" id="SSF56672">
    <property type="entry name" value="DNA/RNA polymerases"/>
    <property type="match status" value="1"/>
</dbReference>
<gene>
    <name evidence="2" type="ORF">DI551_10845</name>
</gene>
<name>A0A2W5MS80_9BACT</name>
<dbReference type="AlphaFoldDB" id="A0A2W5MS80"/>
<feature type="domain" description="Reverse transcriptase" evidence="1">
    <location>
        <begin position="1"/>
        <end position="379"/>
    </location>
</feature>
<proteinExistence type="predicted"/>
<organism evidence="2 3">
    <name type="scientific">Micavibrio aeruginosavorus</name>
    <dbReference type="NCBI Taxonomy" id="349221"/>
    <lineage>
        <taxon>Bacteria</taxon>
        <taxon>Pseudomonadati</taxon>
        <taxon>Bdellovibrionota</taxon>
        <taxon>Bdellovibrionia</taxon>
        <taxon>Bdellovibrionales</taxon>
        <taxon>Pseudobdellovibrionaceae</taxon>
        <taxon>Micavibrio</taxon>
    </lineage>
</organism>
<evidence type="ECO:0000313" key="3">
    <source>
        <dbReference type="Proteomes" id="UP000249417"/>
    </source>
</evidence>
<evidence type="ECO:0000313" key="2">
    <source>
        <dbReference type="EMBL" id="PZQ44092.1"/>
    </source>
</evidence>
<dbReference type="PROSITE" id="PS50878">
    <property type="entry name" value="RT_POL"/>
    <property type="match status" value="1"/>
</dbReference>